<accession>A0A4R9JY30</accession>
<evidence type="ECO:0000313" key="6">
    <source>
        <dbReference type="EMBL" id="TGL58127.1"/>
    </source>
</evidence>
<dbReference type="GO" id="GO:0003995">
    <property type="term" value="F:acyl-CoA dehydrogenase activity"/>
    <property type="evidence" value="ECO:0007669"/>
    <property type="project" value="TreeGrafter"/>
</dbReference>
<feature type="domain" description="Acyl-CoA dehydrogenase/oxidase C-terminal" evidence="5">
    <location>
        <begin position="237"/>
        <end position="384"/>
    </location>
</feature>
<dbReference type="Gene3D" id="2.40.110.10">
    <property type="entry name" value="Butyryl-CoA Dehydrogenase, subunit A, domain 2"/>
    <property type="match status" value="1"/>
</dbReference>
<dbReference type="SUPFAM" id="SSF47203">
    <property type="entry name" value="Acyl-CoA dehydrogenase C-terminal domain-like"/>
    <property type="match status" value="1"/>
</dbReference>
<dbReference type="InterPro" id="IPR036250">
    <property type="entry name" value="AcylCo_DH-like_C"/>
</dbReference>
<comment type="cofactor">
    <cofactor evidence="1">
        <name>FAD</name>
        <dbReference type="ChEBI" id="CHEBI:57692"/>
    </cofactor>
</comment>
<evidence type="ECO:0000256" key="3">
    <source>
        <dbReference type="ARBA" id="ARBA00022630"/>
    </source>
</evidence>
<dbReference type="RefSeq" id="WP_135624145.1">
    <property type="nucleotide sequence ID" value="NZ_RQGD01000034.1"/>
</dbReference>
<evidence type="ECO:0000313" key="7">
    <source>
        <dbReference type="Proteomes" id="UP000297693"/>
    </source>
</evidence>
<dbReference type="OrthoDB" id="5427839at2"/>
<keyword evidence="3" id="KW-0285">Flavoprotein</keyword>
<dbReference type="PANTHER" id="PTHR43884">
    <property type="entry name" value="ACYL-COA DEHYDROGENASE"/>
    <property type="match status" value="1"/>
</dbReference>
<keyword evidence="4" id="KW-0274">FAD</keyword>
<proteinExistence type="inferred from homology"/>
<dbReference type="AlphaFoldDB" id="A0A4R9JY30"/>
<dbReference type="Gene3D" id="1.20.140.10">
    <property type="entry name" value="Butyryl-CoA Dehydrogenase, subunit A, domain 3"/>
    <property type="match status" value="1"/>
</dbReference>
<dbReference type="PANTHER" id="PTHR43884:SF19">
    <property type="entry name" value="ACYL-COA DEHYDROGENASE FADE4-RELATED"/>
    <property type="match status" value="1"/>
</dbReference>
<dbReference type="EMBL" id="RQGD01000034">
    <property type="protein sequence ID" value="TGL58127.1"/>
    <property type="molecule type" value="Genomic_DNA"/>
</dbReference>
<dbReference type="CDD" id="cd00567">
    <property type="entry name" value="ACAD"/>
    <property type="match status" value="1"/>
</dbReference>
<evidence type="ECO:0000256" key="4">
    <source>
        <dbReference type="ARBA" id="ARBA00022827"/>
    </source>
</evidence>
<gene>
    <name evidence="6" type="ORF">EHQ58_12145</name>
</gene>
<dbReference type="Pfam" id="PF00441">
    <property type="entry name" value="Acyl-CoA_dh_1"/>
    <property type="match status" value="1"/>
</dbReference>
<name>A0A4R9JY30_9LEPT</name>
<comment type="caution">
    <text evidence="6">The sequence shown here is derived from an EMBL/GenBank/DDBJ whole genome shotgun (WGS) entry which is preliminary data.</text>
</comment>
<evidence type="ECO:0000256" key="2">
    <source>
        <dbReference type="ARBA" id="ARBA00009347"/>
    </source>
</evidence>
<dbReference type="Proteomes" id="UP000297693">
    <property type="component" value="Unassembled WGS sequence"/>
</dbReference>
<keyword evidence="7" id="KW-1185">Reference proteome</keyword>
<dbReference type="InterPro" id="IPR037069">
    <property type="entry name" value="AcylCoA_DH/ox_N_sf"/>
</dbReference>
<evidence type="ECO:0000256" key="1">
    <source>
        <dbReference type="ARBA" id="ARBA00001974"/>
    </source>
</evidence>
<evidence type="ECO:0000259" key="5">
    <source>
        <dbReference type="Pfam" id="PF00441"/>
    </source>
</evidence>
<protein>
    <submittedName>
        <fullName evidence="6">Acyl-CoA dehydrogenase</fullName>
    </submittedName>
</protein>
<reference evidence="6" key="1">
    <citation type="journal article" date="2019" name="PLoS Negl. Trop. Dis.">
        <title>Revisiting the worldwide diversity of Leptospira species in the environment.</title>
        <authorList>
            <person name="Vincent A.T."/>
            <person name="Schiettekatte O."/>
            <person name="Bourhy P."/>
            <person name="Veyrier F.J."/>
            <person name="Picardeau M."/>
        </authorList>
    </citation>
    <scope>NUCLEOTIDE SEQUENCE [LARGE SCALE GENOMIC DNA]</scope>
    <source>
        <strain evidence="6">201702476</strain>
    </source>
</reference>
<sequence>MHLLNPNHPDYSHLDEKTKNILTSTIAFFESKGKKKLKADDHAYVWYEDFVTHLKNEKVFSSLLAPPAYGHEGSRFDNFRNCYFNEILGFYGLSYWYVWQVSILGLGPIWNSKNTKVKEETKNDLLAGGVFGFGLSEKEHGADLISSDMKLIPQEDGSYLARGSKYYIGNGNVGKRISVFGKNAKTGKFVFFAVRTDHPKYKLIQNVVQSQKYVAEFQLEDYPITEDEILSKDRDAWDAALATVAYAKYNLGWASIGIATHAFHEALNHAANRKLFNESVANFPHIKRLFIDAYVRLIAMKSFAFRACDYMRAGSTEDRRYLLFNPMVKMKVTMQAEEVINHLWDVIAARGFEKDMYFEMATRDIRMLPKLEGTVHINMMLVNQFLNAYLFEKKPASKVPHITEPKSDDFLFAQGATTKATRNVALGDYEEVYSKFNTPNLDIFKSQIKLFVDLIKELELSKEDTTDIDLMLSIGELLTLIIYGQLILEYAEFDKTDNDTLDMIFHVFIRDFSRFATDLAGKEKISETKSKFCLKLIKKAHYDQSQIDSFYQKSVLSLKDSYRMKE</sequence>
<dbReference type="InterPro" id="IPR009100">
    <property type="entry name" value="AcylCoA_DH/oxidase_NM_dom_sf"/>
</dbReference>
<dbReference type="GO" id="GO:0005886">
    <property type="term" value="C:plasma membrane"/>
    <property type="evidence" value="ECO:0007669"/>
    <property type="project" value="TreeGrafter"/>
</dbReference>
<organism evidence="6 7">
    <name type="scientific">Leptospira ognonensis</name>
    <dbReference type="NCBI Taxonomy" id="2484945"/>
    <lineage>
        <taxon>Bacteria</taxon>
        <taxon>Pseudomonadati</taxon>
        <taxon>Spirochaetota</taxon>
        <taxon>Spirochaetia</taxon>
        <taxon>Leptospirales</taxon>
        <taxon>Leptospiraceae</taxon>
        <taxon>Leptospira</taxon>
    </lineage>
</organism>
<comment type="similarity">
    <text evidence="2">Belongs to the acyl-CoA dehydrogenase family.</text>
</comment>
<dbReference type="InterPro" id="IPR046373">
    <property type="entry name" value="Acyl-CoA_Oxase/DH_mid-dom_sf"/>
</dbReference>
<dbReference type="Gene3D" id="1.10.540.10">
    <property type="entry name" value="Acyl-CoA dehydrogenase/oxidase, N-terminal domain"/>
    <property type="match status" value="1"/>
</dbReference>
<dbReference type="GO" id="GO:0050660">
    <property type="term" value="F:flavin adenine dinucleotide binding"/>
    <property type="evidence" value="ECO:0007669"/>
    <property type="project" value="InterPro"/>
</dbReference>
<dbReference type="SUPFAM" id="SSF56645">
    <property type="entry name" value="Acyl-CoA dehydrogenase NM domain-like"/>
    <property type="match status" value="1"/>
</dbReference>
<dbReference type="InterPro" id="IPR009075">
    <property type="entry name" value="AcylCo_DH/oxidase_C"/>
</dbReference>